<feature type="non-terminal residue" evidence="1">
    <location>
        <position position="1"/>
    </location>
</feature>
<dbReference type="AlphaFoldDB" id="A0A0B6YPW9"/>
<sequence>ETLWRTLCESELPENLPLPDKIDDNLKSIQRLSILRAVRSDRLLHASSCFITHVLGKKIPH</sequence>
<accession>A0A0B6YPW9</accession>
<organism evidence="1">
    <name type="scientific">Arion vulgaris</name>
    <dbReference type="NCBI Taxonomy" id="1028688"/>
    <lineage>
        <taxon>Eukaryota</taxon>
        <taxon>Metazoa</taxon>
        <taxon>Spiralia</taxon>
        <taxon>Lophotrochozoa</taxon>
        <taxon>Mollusca</taxon>
        <taxon>Gastropoda</taxon>
        <taxon>Heterobranchia</taxon>
        <taxon>Euthyneura</taxon>
        <taxon>Panpulmonata</taxon>
        <taxon>Eupulmonata</taxon>
        <taxon>Stylommatophora</taxon>
        <taxon>Helicina</taxon>
        <taxon>Arionoidea</taxon>
        <taxon>Arionidae</taxon>
        <taxon>Arion</taxon>
    </lineage>
</organism>
<name>A0A0B6YPW9_9EUPU</name>
<gene>
    <name evidence="1" type="primary">ORF31128</name>
</gene>
<protein>
    <submittedName>
        <fullName evidence="1">Uncharacterized protein</fullName>
    </submittedName>
</protein>
<dbReference type="EMBL" id="HACG01010946">
    <property type="protein sequence ID" value="CEK57811.1"/>
    <property type="molecule type" value="Transcribed_RNA"/>
</dbReference>
<reference evidence="1" key="1">
    <citation type="submission" date="2014-12" db="EMBL/GenBank/DDBJ databases">
        <title>Insight into the proteome of Arion vulgaris.</title>
        <authorList>
            <person name="Aradska J."/>
            <person name="Bulat T."/>
            <person name="Smidak R."/>
            <person name="Sarate P."/>
            <person name="Gangsoo J."/>
            <person name="Sialana F."/>
            <person name="Bilban M."/>
            <person name="Lubec G."/>
        </authorList>
    </citation>
    <scope>NUCLEOTIDE SEQUENCE</scope>
    <source>
        <tissue evidence="1">Skin</tissue>
    </source>
</reference>
<proteinExistence type="predicted"/>
<evidence type="ECO:0000313" key="1">
    <source>
        <dbReference type="EMBL" id="CEK57811.1"/>
    </source>
</evidence>